<evidence type="ECO:0000256" key="7">
    <source>
        <dbReference type="SAM" id="MobiDB-lite"/>
    </source>
</evidence>
<dbReference type="GO" id="GO:0030261">
    <property type="term" value="P:chromosome condensation"/>
    <property type="evidence" value="ECO:0007669"/>
    <property type="project" value="TreeGrafter"/>
</dbReference>
<evidence type="ECO:0000256" key="5">
    <source>
        <dbReference type="ARBA" id="ARBA00023125"/>
    </source>
</evidence>
<keyword evidence="5" id="KW-0238">DNA-binding</keyword>
<proteinExistence type="predicted"/>
<dbReference type="EnsemblMetazoa" id="GPAI021311-RA">
    <property type="protein sequence ID" value="GPAI021311-PA"/>
    <property type="gene ID" value="GPAI021311"/>
</dbReference>
<evidence type="ECO:0000256" key="1">
    <source>
        <dbReference type="ARBA" id="ARBA00002809"/>
    </source>
</evidence>
<dbReference type="CDD" id="cd00073">
    <property type="entry name" value="H15"/>
    <property type="match status" value="1"/>
</dbReference>
<feature type="domain" description="H15" evidence="9">
    <location>
        <begin position="25"/>
        <end position="99"/>
    </location>
</feature>
<protein>
    <recommendedName>
        <fullName evidence="9">H15 domain-containing protein</fullName>
    </recommendedName>
</protein>
<keyword evidence="8" id="KW-0472">Membrane</keyword>
<organism evidence="10 11">
    <name type="scientific">Glossina pallidipes</name>
    <name type="common">Tsetse fly</name>
    <dbReference type="NCBI Taxonomy" id="7398"/>
    <lineage>
        <taxon>Eukaryota</taxon>
        <taxon>Metazoa</taxon>
        <taxon>Ecdysozoa</taxon>
        <taxon>Arthropoda</taxon>
        <taxon>Hexapoda</taxon>
        <taxon>Insecta</taxon>
        <taxon>Pterygota</taxon>
        <taxon>Neoptera</taxon>
        <taxon>Endopterygota</taxon>
        <taxon>Diptera</taxon>
        <taxon>Brachycera</taxon>
        <taxon>Muscomorpha</taxon>
        <taxon>Hippoboscoidea</taxon>
        <taxon>Glossinidae</taxon>
        <taxon>Glossina</taxon>
    </lineage>
</organism>
<dbReference type="PROSITE" id="PS51504">
    <property type="entry name" value="H15"/>
    <property type="match status" value="1"/>
</dbReference>
<dbReference type="GO" id="GO:0031492">
    <property type="term" value="F:nucleosomal DNA binding"/>
    <property type="evidence" value="ECO:0007669"/>
    <property type="project" value="TreeGrafter"/>
</dbReference>
<evidence type="ECO:0000256" key="4">
    <source>
        <dbReference type="ARBA" id="ARBA00022454"/>
    </source>
</evidence>
<reference evidence="10" key="2">
    <citation type="submission" date="2020-05" db="UniProtKB">
        <authorList>
            <consortium name="EnsemblMetazoa"/>
        </authorList>
    </citation>
    <scope>IDENTIFICATION</scope>
    <source>
        <strain evidence="10">IAEA</strain>
    </source>
</reference>
<comment type="function">
    <text evidence="1">Histones H1 are necessary for the condensation of nucleosome chains into higher-order structures.</text>
</comment>
<dbReference type="PANTHER" id="PTHR11467">
    <property type="entry name" value="HISTONE H1"/>
    <property type="match status" value="1"/>
</dbReference>
<dbReference type="Pfam" id="PF00538">
    <property type="entry name" value="Linker_histone"/>
    <property type="match status" value="1"/>
</dbReference>
<evidence type="ECO:0000256" key="6">
    <source>
        <dbReference type="ARBA" id="ARBA00023242"/>
    </source>
</evidence>
<dbReference type="PRINTS" id="PR00624">
    <property type="entry name" value="HISTONEH5"/>
</dbReference>
<dbReference type="GO" id="GO:0045910">
    <property type="term" value="P:negative regulation of DNA recombination"/>
    <property type="evidence" value="ECO:0007669"/>
    <property type="project" value="TreeGrafter"/>
</dbReference>
<dbReference type="GO" id="GO:0005634">
    <property type="term" value="C:nucleus"/>
    <property type="evidence" value="ECO:0007669"/>
    <property type="project" value="UniProtKB-SubCell"/>
</dbReference>
<keyword evidence="11" id="KW-1185">Reference proteome</keyword>
<keyword evidence="4" id="KW-0158">Chromosome</keyword>
<dbReference type="VEuPathDB" id="VectorBase:GPAI021311"/>
<evidence type="ECO:0000256" key="2">
    <source>
        <dbReference type="ARBA" id="ARBA00004123"/>
    </source>
</evidence>
<name>A0A1A9ZPV1_GLOPL</name>
<evidence type="ECO:0000256" key="8">
    <source>
        <dbReference type="SAM" id="Phobius"/>
    </source>
</evidence>
<evidence type="ECO:0000256" key="3">
    <source>
        <dbReference type="ARBA" id="ARBA00004286"/>
    </source>
</evidence>
<evidence type="ECO:0000313" key="10">
    <source>
        <dbReference type="EnsemblMetazoa" id="GPAI021311-PA"/>
    </source>
</evidence>
<dbReference type="GO" id="GO:0000786">
    <property type="term" value="C:nucleosome"/>
    <property type="evidence" value="ECO:0007669"/>
    <property type="project" value="InterPro"/>
</dbReference>
<dbReference type="SUPFAM" id="SSF46785">
    <property type="entry name" value="Winged helix' DNA-binding domain"/>
    <property type="match status" value="1"/>
</dbReference>
<feature type="transmembrane region" description="Helical" evidence="8">
    <location>
        <begin position="12"/>
        <end position="34"/>
    </location>
</feature>
<feature type="region of interest" description="Disordered" evidence="7">
    <location>
        <begin position="104"/>
        <end position="139"/>
    </location>
</feature>
<dbReference type="AlphaFoldDB" id="A0A1A9ZPV1"/>
<accession>A0A1A9ZPV1</accession>
<reference evidence="11" key="1">
    <citation type="submission" date="2014-03" db="EMBL/GenBank/DDBJ databases">
        <authorList>
            <person name="Aksoy S."/>
            <person name="Warren W."/>
            <person name="Wilson R.K."/>
        </authorList>
    </citation>
    <scope>NUCLEOTIDE SEQUENCE [LARGE SCALE GENOMIC DNA]</scope>
    <source>
        <strain evidence="11">IAEA</strain>
    </source>
</reference>
<dbReference type="GO" id="GO:0003690">
    <property type="term" value="F:double-stranded DNA binding"/>
    <property type="evidence" value="ECO:0007669"/>
    <property type="project" value="TreeGrafter"/>
</dbReference>
<dbReference type="InterPro" id="IPR036388">
    <property type="entry name" value="WH-like_DNA-bd_sf"/>
</dbReference>
<dbReference type="GO" id="GO:0006334">
    <property type="term" value="P:nucleosome assembly"/>
    <property type="evidence" value="ECO:0007669"/>
    <property type="project" value="InterPro"/>
</dbReference>
<dbReference type="InterPro" id="IPR005818">
    <property type="entry name" value="Histone_H1/H5_H15"/>
</dbReference>
<dbReference type="Proteomes" id="UP000092445">
    <property type="component" value="Unassembled WGS sequence"/>
</dbReference>
<dbReference type="SMART" id="SM00526">
    <property type="entry name" value="H15"/>
    <property type="match status" value="1"/>
</dbReference>
<comment type="subcellular location">
    <subcellularLocation>
        <location evidence="3">Chromosome</location>
    </subcellularLocation>
    <subcellularLocation>
        <location evidence="2">Nucleus</location>
    </subcellularLocation>
</comment>
<evidence type="ECO:0000313" key="11">
    <source>
        <dbReference type="Proteomes" id="UP000092445"/>
    </source>
</evidence>
<keyword evidence="8" id="KW-0812">Transmembrane</keyword>
<dbReference type="InterPro" id="IPR036390">
    <property type="entry name" value="WH_DNA-bd_sf"/>
</dbReference>
<dbReference type="Gene3D" id="1.10.10.10">
    <property type="entry name" value="Winged helix-like DNA-binding domain superfamily/Winged helix DNA-binding domain"/>
    <property type="match status" value="1"/>
</dbReference>
<dbReference type="PANTHER" id="PTHR11467:SF20">
    <property type="entry name" value="H15 DOMAIN-CONTAINING PROTEIN-RELATED"/>
    <property type="match status" value="1"/>
</dbReference>
<dbReference type="GO" id="GO:0030527">
    <property type="term" value="F:structural constituent of chromatin"/>
    <property type="evidence" value="ECO:0007669"/>
    <property type="project" value="InterPro"/>
</dbReference>
<dbReference type="FunFam" id="1.10.10.10:FF:000140">
    <property type="entry name" value="Histone H1.0"/>
    <property type="match status" value="1"/>
</dbReference>
<keyword evidence="8" id="KW-1133">Transmembrane helix</keyword>
<dbReference type="InterPro" id="IPR005819">
    <property type="entry name" value="H1/H5"/>
</dbReference>
<keyword evidence="6" id="KW-0539">Nucleus</keyword>
<feature type="region of interest" description="Disordered" evidence="7">
    <location>
        <begin position="351"/>
        <end position="370"/>
    </location>
</feature>
<evidence type="ECO:0000259" key="9">
    <source>
        <dbReference type="PROSITE" id="PS51504"/>
    </source>
</evidence>
<sequence>MWISVHNFFYLSIYLYFAAALVGVSLQSFIAFIVTEAIILVERGGSSLLAIKKYINGTYKCDSQKLAPFIKKYLKTSVASGKLIQTKGKGASGSFKLSAAATKDPKGKANASGSEKKAKEKTVSAVDKKKKKSVTATKKSASAVRKKSGASVAATYHNNCLTYHNEQLKQFLTNYYAIILLRNFIEQQVQSSERSRRKSKTVKQLHALSQLHNLWGLIQQDYSCFEDVRFFFFVKYNKLILVCMPQELDDHLNNAISIYCLIATSASIFKRGVVGVERTLFARNSSKAKDLRPFELLPNIKISSNVSFLFILYQTHCSTSLCDKPKLSSLALSVSFQIRLDCIYHPAPRAGRTPGARGSPAGQLPGRSAGGCKLSGTAVSHRRRFPRVGVGVGGSPPSCDPAAGLRLSASFAACRLVVSTFGGLSQPVAVRLIPAAMFVMWLELGFVMIKTKNVQFGSRWAPVL</sequence>